<sequence length="426" mass="48942">MDPNKCQVLTTKGTQCSKKHKVNSQHCTLHENKREEAGPHRFASEQLAIKHKFERSKQIRDFQERRETATGAQEIRVITNEETIAEAYMTVRHRTELQALRDSQATEIIANGGINPDEPARMRRELKDLEAQSIRTSHWIIRRWARIAERNHFLPELDAIRTRVRQIGQQPHITQRNIEIVQDLDRRITERLDEFMARAMQDIENGGAIQGWGGEPVPAAQRLGARAMALPPANQQQLARLANDNQNVHTQLVVEQTKKNVQEILKIPVPEIFKWQRNKLSMTYKTIVMFCHLSPKSAWQFSSMYCSDATIYDLEPGIFGKVVDGVWQFIKNSPDRVDLKKILSAELRDNIGMCAQGNLSRMCNVLQGYMDGIGQKESVSEILGREFPKLMELENPVEREARGAAILRENAVPEGEWENWLEPLRS</sequence>
<accession>A0A6C0CHX2</accession>
<dbReference type="EMBL" id="MN739408">
    <property type="protein sequence ID" value="QHT03269.1"/>
    <property type="molecule type" value="Genomic_DNA"/>
</dbReference>
<reference evidence="1" key="1">
    <citation type="journal article" date="2020" name="Nature">
        <title>Giant virus diversity and host interactions through global metagenomics.</title>
        <authorList>
            <person name="Schulz F."/>
            <person name="Roux S."/>
            <person name="Paez-Espino D."/>
            <person name="Jungbluth S."/>
            <person name="Walsh D.A."/>
            <person name="Denef V.J."/>
            <person name="McMahon K.D."/>
            <person name="Konstantinidis K.T."/>
            <person name="Eloe-Fadrosh E.A."/>
            <person name="Kyrpides N.C."/>
            <person name="Woyke T."/>
        </authorList>
    </citation>
    <scope>NUCLEOTIDE SEQUENCE</scope>
    <source>
        <strain evidence="1">GVMAG-M-3300020728-1</strain>
    </source>
</reference>
<protein>
    <submittedName>
        <fullName evidence="1">Uncharacterized protein</fullName>
    </submittedName>
</protein>
<evidence type="ECO:0000313" key="1">
    <source>
        <dbReference type="EMBL" id="QHT03269.1"/>
    </source>
</evidence>
<dbReference type="AlphaFoldDB" id="A0A6C0CHX2"/>
<name>A0A6C0CHX2_9ZZZZ</name>
<proteinExistence type="predicted"/>
<organism evidence="1">
    <name type="scientific">viral metagenome</name>
    <dbReference type="NCBI Taxonomy" id="1070528"/>
    <lineage>
        <taxon>unclassified sequences</taxon>
        <taxon>metagenomes</taxon>
        <taxon>organismal metagenomes</taxon>
    </lineage>
</organism>